<proteinExistence type="inferred from homology"/>
<dbReference type="InterPro" id="IPR003700">
    <property type="entry name" value="Pantoate_hydroxy_MeTrfase"/>
</dbReference>
<accession>A0A0F9FEK8</accession>
<dbReference type="Pfam" id="PF02548">
    <property type="entry name" value="Pantoate_transf"/>
    <property type="match status" value="1"/>
</dbReference>
<feature type="non-terminal residue" evidence="4">
    <location>
        <position position="169"/>
    </location>
</feature>
<keyword evidence="3" id="KW-0808">Transferase</keyword>
<gene>
    <name evidence="4" type="ORF">LCGC14_2252480</name>
</gene>
<reference evidence="4" key="1">
    <citation type="journal article" date="2015" name="Nature">
        <title>Complex archaea that bridge the gap between prokaryotes and eukaryotes.</title>
        <authorList>
            <person name="Spang A."/>
            <person name="Saw J.H."/>
            <person name="Jorgensen S.L."/>
            <person name="Zaremba-Niedzwiedzka K."/>
            <person name="Martijn J."/>
            <person name="Lind A.E."/>
            <person name="van Eijk R."/>
            <person name="Schleper C."/>
            <person name="Guy L."/>
            <person name="Ettema T.J."/>
        </authorList>
    </citation>
    <scope>NUCLEOTIDE SEQUENCE</scope>
</reference>
<dbReference type="AlphaFoldDB" id="A0A0F9FEK8"/>
<dbReference type="Gene3D" id="3.20.20.60">
    <property type="entry name" value="Phosphoenolpyruvate-binding domains"/>
    <property type="match status" value="1"/>
</dbReference>
<name>A0A0F9FEK8_9ZZZZ</name>
<dbReference type="SUPFAM" id="SSF51621">
    <property type="entry name" value="Phosphoenolpyruvate/pyruvate domain"/>
    <property type="match status" value="1"/>
</dbReference>
<dbReference type="EC" id="2.1.2.11" evidence="2"/>
<dbReference type="PANTHER" id="PTHR20881">
    <property type="entry name" value="3-METHYL-2-OXOBUTANOATE HYDROXYMETHYLTRANSFERASE"/>
    <property type="match status" value="1"/>
</dbReference>
<dbReference type="GO" id="GO:0003864">
    <property type="term" value="F:3-methyl-2-oxobutanoate hydroxymethyltransferase activity"/>
    <property type="evidence" value="ECO:0007669"/>
    <property type="project" value="UniProtKB-EC"/>
</dbReference>
<comment type="caution">
    <text evidence="4">The sequence shown here is derived from an EMBL/GenBank/DDBJ whole genome shotgun (WGS) entry which is preliminary data.</text>
</comment>
<organism evidence="4">
    <name type="scientific">marine sediment metagenome</name>
    <dbReference type="NCBI Taxonomy" id="412755"/>
    <lineage>
        <taxon>unclassified sequences</taxon>
        <taxon>metagenomes</taxon>
        <taxon>ecological metagenomes</taxon>
    </lineage>
</organism>
<dbReference type="PANTHER" id="PTHR20881:SF0">
    <property type="entry name" value="3-METHYL-2-OXOBUTANOATE HYDROXYMETHYLTRANSFERASE"/>
    <property type="match status" value="1"/>
</dbReference>
<comment type="similarity">
    <text evidence="1">Belongs to the PanB family.</text>
</comment>
<dbReference type="GO" id="GO:0015940">
    <property type="term" value="P:pantothenate biosynthetic process"/>
    <property type="evidence" value="ECO:0007669"/>
    <property type="project" value="InterPro"/>
</dbReference>
<evidence type="ECO:0000256" key="3">
    <source>
        <dbReference type="ARBA" id="ARBA00022679"/>
    </source>
</evidence>
<dbReference type="GO" id="GO:0000287">
    <property type="term" value="F:magnesium ion binding"/>
    <property type="evidence" value="ECO:0007669"/>
    <property type="project" value="TreeGrafter"/>
</dbReference>
<dbReference type="GO" id="GO:0005737">
    <property type="term" value="C:cytoplasm"/>
    <property type="evidence" value="ECO:0007669"/>
    <property type="project" value="TreeGrafter"/>
</dbReference>
<evidence type="ECO:0000256" key="2">
    <source>
        <dbReference type="ARBA" id="ARBA00012618"/>
    </source>
</evidence>
<dbReference type="InterPro" id="IPR040442">
    <property type="entry name" value="Pyrv_kinase-like_dom_sf"/>
</dbReference>
<sequence>MTNDKITSATIKEMKNQGEKIVALTAWDFASAKTVESAGVEIVLVGDSLSMTIRGDSNTLKITLKDMIYHTRMVSKACVKALVVADMPFMSCQVSPEQATTNAGRFLKEGDAQAVKIEGGVKMADTVEKVTDSGIPVMGHIGFQPQTTALSQGYKVQGRTADGAIRLIE</sequence>
<evidence type="ECO:0000313" key="4">
    <source>
        <dbReference type="EMBL" id="KKL55730.1"/>
    </source>
</evidence>
<evidence type="ECO:0000256" key="1">
    <source>
        <dbReference type="ARBA" id="ARBA00008676"/>
    </source>
</evidence>
<dbReference type="EMBL" id="LAZR01030736">
    <property type="protein sequence ID" value="KKL55730.1"/>
    <property type="molecule type" value="Genomic_DNA"/>
</dbReference>
<protein>
    <recommendedName>
        <fullName evidence="2">3-methyl-2-oxobutanoate hydroxymethyltransferase</fullName>
        <ecNumber evidence="2">2.1.2.11</ecNumber>
    </recommendedName>
</protein>
<dbReference type="InterPro" id="IPR015813">
    <property type="entry name" value="Pyrv/PenolPyrv_kinase-like_dom"/>
</dbReference>